<evidence type="ECO:0000256" key="1">
    <source>
        <dbReference type="ARBA" id="ARBA00022741"/>
    </source>
</evidence>
<dbReference type="PRINTS" id="PR00449">
    <property type="entry name" value="RASTRNSFRMNG"/>
</dbReference>
<dbReference type="InterPro" id="IPR027417">
    <property type="entry name" value="P-loop_NTPase"/>
</dbReference>
<dbReference type="PROSITE" id="PS51421">
    <property type="entry name" value="RAS"/>
    <property type="match status" value="1"/>
</dbReference>
<proteinExistence type="predicted"/>
<keyword evidence="4" id="KW-1185">Reference proteome</keyword>
<dbReference type="EMBL" id="CAJZBQ010000010">
    <property type="protein sequence ID" value="CAG9313242.1"/>
    <property type="molecule type" value="Genomic_DNA"/>
</dbReference>
<dbReference type="NCBIfam" id="TIGR00231">
    <property type="entry name" value="small_GTP"/>
    <property type="match status" value="1"/>
</dbReference>
<organism evidence="3 4">
    <name type="scientific">Blepharisma stoltei</name>
    <dbReference type="NCBI Taxonomy" id="1481888"/>
    <lineage>
        <taxon>Eukaryota</taxon>
        <taxon>Sar</taxon>
        <taxon>Alveolata</taxon>
        <taxon>Ciliophora</taxon>
        <taxon>Postciliodesmatophora</taxon>
        <taxon>Heterotrichea</taxon>
        <taxon>Heterotrichida</taxon>
        <taxon>Blepharismidae</taxon>
        <taxon>Blepharisma</taxon>
    </lineage>
</organism>
<keyword evidence="1" id="KW-0547">Nucleotide-binding</keyword>
<dbReference type="Pfam" id="PF00071">
    <property type="entry name" value="Ras"/>
    <property type="match status" value="1"/>
</dbReference>
<evidence type="ECO:0000256" key="2">
    <source>
        <dbReference type="ARBA" id="ARBA00023134"/>
    </source>
</evidence>
<accession>A0AAU9IID1</accession>
<comment type="caution">
    <text evidence="3">The sequence shown here is derived from an EMBL/GenBank/DDBJ whole genome shotgun (WGS) entry which is preliminary data.</text>
</comment>
<dbReference type="Gene3D" id="3.40.50.300">
    <property type="entry name" value="P-loop containing nucleotide triphosphate hydrolases"/>
    <property type="match status" value="1"/>
</dbReference>
<dbReference type="SMART" id="SM00173">
    <property type="entry name" value="RAS"/>
    <property type="match status" value="1"/>
</dbReference>
<name>A0AAU9IID1_9CILI</name>
<dbReference type="InterPro" id="IPR001806">
    <property type="entry name" value="Small_GTPase"/>
</dbReference>
<dbReference type="SMART" id="SM00175">
    <property type="entry name" value="RAB"/>
    <property type="match status" value="1"/>
</dbReference>
<dbReference type="AlphaFoldDB" id="A0AAU9IID1"/>
<dbReference type="InterPro" id="IPR005225">
    <property type="entry name" value="Small_GTP-bd"/>
</dbReference>
<gene>
    <name evidence="3" type="ORF">BSTOLATCC_MIC8515</name>
</gene>
<dbReference type="PANTHER" id="PTHR24073">
    <property type="entry name" value="DRAB5-RELATED"/>
    <property type="match status" value="1"/>
</dbReference>
<dbReference type="SUPFAM" id="SSF52540">
    <property type="entry name" value="P-loop containing nucleoside triphosphate hydrolases"/>
    <property type="match status" value="1"/>
</dbReference>
<dbReference type="GO" id="GO:0005525">
    <property type="term" value="F:GTP binding"/>
    <property type="evidence" value="ECO:0007669"/>
    <property type="project" value="UniProtKB-KW"/>
</dbReference>
<sequence>METYSICISGDPGVGKTTLISEFTQDSCKYSSPINIFVSVYQNKTIEWWDFSGNECHKNLRLMFYKYFDGYIFVHDLSNSKTYRNLKKWRKELRPWLNDNFGLLKDESFPVLVVGNKCDLGREEIEERKIDYTIASATERQWENKEWERFLDKVIGNNCKGKVERANRQLEENNDELVTEETIMDRIRNWFKPEELPITEKKSNF</sequence>
<evidence type="ECO:0000313" key="3">
    <source>
        <dbReference type="EMBL" id="CAG9313242.1"/>
    </source>
</evidence>
<dbReference type="PROSITE" id="PS51419">
    <property type="entry name" value="RAB"/>
    <property type="match status" value="1"/>
</dbReference>
<keyword evidence="2" id="KW-0342">GTP-binding</keyword>
<dbReference type="Proteomes" id="UP001162131">
    <property type="component" value="Unassembled WGS sequence"/>
</dbReference>
<evidence type="ECO:0000313" key="4">
    <source>
        <dbReference type="Proteomes" id="UP001162131"/>
    </source>
</evidence>
<protein>
    <submittedName>
        <fullName evidence="3">Uncharacterized protein</fullName>
    </submittedName>
</protein>
<dbReference type="GO" id="GO:0003924">
    <property type="term" value="F:GTPase activity"/>
    <property type="evidence" value="ECO:0007669"/>
    <property type="project" value="InterPro"/>
</dbReference>
<reference evidence="3" key="1">
    <citation type="submission" date="2021-09" db="EMBL/GenBank/DDBJ databases">
        <authorList>
            <consortium name="AG Swart"/>
            <person name="Singh M."/>
            <person name="Singh A."/>
            <person name="Seah K."/>
            <person name="Emmerich C."/>
        </authorList>
    </citation>
    <scope>NUCLEOTIDE SEQUENCE</scope>
    <source>
        <strain evidence="3">ATCC30299</strain>
    </source>
</reference>